<name>A0A511MAJ3_9NOCA</name>
<keyword evidence="2" id="KW-1185">Reference proteome</keyword>
<dbReference type="AlphaFoldDB" id="A0A511MAJ3"/>
<reference evidence="1 2" key="1">
    <citation type="submission" date="2019-07" db="EMBL/GenBank/DDBJ databases">
        <title>Whole genome shotgun sequence of Nocardia ninae NBRC 108245.</title>
        <authorList>
            <person name="Hosoyama A."/>
            <person name="Uohara A."/>
            <person name="Ohji S."/>
            <person name="Ichikawa N."/>
        </authorList>
    </citation>
    <scope>NUCLEOTIDE SEQUENCE [LARGE SCALE GENOMIC DNA]</scope>
    <source>
        <strain evidence="1 2">NBRC 108245</strain>
    </source>
</reference>
<dbReference type="EMBL" id="BJXA01000010">
    <property type="protein sequence ID" value="GEM37609.1"/>
    <property type="molecule type" value="Genomic_DNA"/>
</dbReference>
<organism evidence="1 2">
    <name type="scientific">Nocardia ninae NBRC 108245</name>
    <dbReference type="NCBI Taxonomy" id="1210091"/>
    <lineage>
        <taxon>Bacteria</taxon>
        <taxon>Bacillati</taxon>
        <taxon>Actinomycetota</taxon>
        <taxon>Actinomycetes</taxon>
        <taxon>Mycobacteriales</taxon>
        <taxon>Nocardiaceae</taxon>
        <taxon>Nocardia</taxon>
    </lineage>
</organism>
<sequence>METHGPNFQDEGMVDYADTACRIEWDQLPHDVRTGIERRLGSTVARADGQRTGFSYGMAARLLSADGSRIFVKAIRADDELAAMYRREAEMAAQLPESLPAARCRFEMTVAGWLVSAFEDVAGAQPRLADPGELADVLRTVQRLAETLTPCPLWDIPEIAAEMESEFTGWRGFAKSGAPADLDDWSVRNLDRLAELEARWSAGVRGETLLHADLSPGNLVRRPNGEVVVVDWAWACRGAAWVDLILLAPYFAACGVDPEPIVAGHPVTEDVDPAEIDALVCALSGYWAVNSRRQPPARSPHLRAHQARFARLARDWLRRRVDWA</sequence>
<proteinExistence type="predicted"/>
<evidence type="ECO:0000313" key="2">
    <source>
        <dbReference type="Proteomes" id="UP000321424"/>
    </source>
</evidence>
<dbReference type="Gene3D" id="3.90.1200.10">
    <property type="match status" value="1"/>
</dbReference>
<gene>
    <name evidence="1" type="ORF">NN4_21280</name>
</gene>
<dbReference type="Proteomes" id="UP000321424">
    <property type="component" value="Unassembled WGS sequence"/>
</dbReference>
<comment type="caution">
    <text evidence="1">The sequence shown here is derived from an EMBL/GenBank/DDBJ whole genome shotgun (WGS) entry which is preliminary data.</text>
</comment>
<accession>A0A511MAJ3</accession>
<evidence type="ECO:0000313" key="1">
    <source>
        <dbReference type="EMBL" id="GEM37609.1"/>
    </source>
</evidence>
<dbReference type="SUPFAM" id="SSF56112">
    <property type="entry name" value="Protein kinase-like (PK-like)"/>
    <property type="match status" value="1"/>
</dbReference>
<protein>
    <submittedName>
        <fullName evidence="1">Uncharacterized protein</fullName>
    </submittedName>
</protein>
<dbReference type="InterPro" id="IPR011009">
    <property type="entry name" value="Kinase-like_dom_sf"/>
</dbReference>